<organism evidence="2 3">
    <name type="scientific">Gimesia aquarii</name>
    <dbReference type="NCBI Taxonomy" id="2527964"/>
    <lineage>
        <taxon>Bacteria</taxon>
        <taxon>Pseudomonadati</taxon>
        <taxon>Planctomycetota</taxon>
        <taxon>Planctomycetia</taxon>
        <taxon>Planctomycetales</taxon>
        <taxon>Planctomycetaceae</taxon>
        <taxon>Gimesia</taxon>
    </lineage>
</organism>
<sequence>MNKEEKQEISTYEVSVISVHTAYGRLKFKTEDEEKGLELYADTMGWSLDKLKNLKPTVKAEKVVRPCLKKSESKNSPTSSTTQSKSQNTPNPKKS</sequence>
<feature type="compositionally biased region" description="Low complexity" evidence="1">
    <location>
        <begin position="74"/>
        <end position="95"/>
    </location>
</feature>
<accession>A0A517WNL7</accession>
<evidence type="ECO:0000313" key="3">
    <source>
        <dbReference type="Proteomes" id="UP000318384"/>
    </source>
</evidence>
<keyword evidence="3" id="KW-1185">Reference proteome</keyword>
<proteinExistence type="predicted"/>
<gene>
    <name evidence="2" type="ORF">V202x_01710</name>
</gene>
<feature type="region of interest" description="Disordered" evidence="1">
    <location>
        <begin position="65"/>
        <end position="95"/>
    </location>
</feature>
<evidence type="ECO:0000313" key="2">
    <source>
        <dbReference type="EMBL" id="QDU06828.1"/>
    </source>
</evidence>
<reference evidence="2 3" key="1">
    <citation type="submission" date="2019-03" db="EMBL/GenBank/DDBJ databases">
        <title>Deep-cultivation of Planctomycetes and their phenomic and genomic characterization uncovers novel biology.</title>
        <authorList>
            <person name="Wiegand S."/>
            <person name="Jogler M."/>
            <person name="Boedeker C."/>
            <person name="Pinto D."/>
            <person name="Vollmers J."/>
            <person name="Rivas-Marin E."/>
            <person name="Kohn T."/>
            <person name="Peeters S.H."/>
            <person name="Heuer A."/>
            <person name="Rast P."/>
            <person name="Oberbeckmann S."/>
            <person name="Bunk B."/>
            <person name="Jeske O."/>
            <person name="Meyerdierks A."/>
            <person name="Storesund J.E."/>
            <person name="Kallscheuer N."/>
            <person name="Luecker S."/>
            <person name="Lage O.M."/>
            <person name="Pohl T."/>
            <person name="Merkel B.J."/>
            <person name="Hornburger P."/>
            <person name="Mueller R.-W."/>
            <person name="Bruemmer F."/>
            <person name="Labrenz M."/>
            <person name="Spormann A.M."/>
            <person name="Op den Camp H."/>
            <person name="Overmann J."/>
            <person name="Amann R."/>
            <person name="Jetten M.S.M."/>
            <person name="Mascher T."/>
            <person name="Medema M.H."/>
            <person name="Devos D.P."/>
            <person name="Kaster A.-K."/>
            <person name="Ovreas L."/>
            <person name="Rohde M."/>
            <person name="Galperin M.Y."/>
            <person name="Jogler C."/>
        </authorList>
    </citation>
    <scope>NUCLEOTIDE SEQUENCE [LARGE SCALE GENOMIC DNA]</scope>
    <source>
        <strain evidence="2 3">V202</strain>
    </source>
</reference>
<protein>
    <submittedName>
        <fullName evidence="2">Uncharacterized protein</fullName>
    </submittedName>
</protein>
<evidence type="ECO:0000256" key="1">
    <source>
        <dbReference type="SAM" id="MobiDB-lite"/>
    </source>
</evidence>
<name>A0A517WNL7_9PLAN</name>
<dbReference type="AlphaFoldDB" id="A0A517WNL7"/>
<dbReference type="EMBL" id="CP037422">
    <property type="protein sequence ID" value="QDU06828.1"/>
    <property type="molecule type" value="Genomic_DNA"/>
</dbReference>
<dbReference type="Proteomes" id="UP000318384">
    <property type="component" value="Chromosome"/>
</dbReference>